<evidence type="ECO:0000313" key="2">
    <source>
        <dbReference type="EMBL" id="CAG5992455.1"/>
    </source>
</evidence>
<evidence type="ECO:0000313" key="3">
    <source>
        <dbReference type="Proteomes" id="UP000677803"/>
    </source>
</evidence>
<organism evidence="2 3">
    <name type="scientific">Menidia menidia</name>
    <name type="common">Atlantic silverside</name>
    <dbReference type="NCBI Taxonomy" id="238744"/>
    <lineage>
        <taxon>Eukaryota</taxon>
        <taxon>Metazoa</taxon>
        <taxon>Chordata</taxon>
        <taxon>Craniata</taxon>
        <taxon>Vertebrata</taxon>
        <taxon>Euteleostomi</taxon>
        <taxon>Actinopterygii</taxon>
        <taxon>Neopterygii</taxon>
        <taxon>Teleostei</taxon>
        <taxon>Neoteleostei</taxon>
        <taxon>Acanthomorphata</taxon>
        <taxon>Ovalentaria</taxon>
        <taxon>Atherinomorphae</taxon>
        <taxon>Atheriniformes</taxon>
        <taxon>Atherinopsidae</taxon>
        <taxon>Menidiinae</taxon>
        <taxon>Menidia</taxon>
    </lineage>
</organism>
<comment type="caution">
    <text evidence="2">The sequence shown here is derived from an EMBL/GenBank/DDBJ whole genome shotgun (WGS) entry which is preliminary data.</text>
</comment>
<dbReference type="Proteomes" id="UP000677803">
    <property type="component" value="Unassembled WGS sequence"/>
</dbReference>
<name>A0A8S4BFV6_9TELE</name>
<feature type="region of interest" description="Disordered" evidence="1">
    <location>
        <begin position="70"/>
        <end position="93"/>
    </location>
</feature>
<proteinExistence type="predicted"/>
<reference evidence="2" key="1">
    <citation type="submission" date="2021-05" db="EMBL/GenBank/DDBJ databases">
        <authorList>
            <person name="Tigano A."/>
        </authorList>
    </citation>
    <scope>NUCLEOTIDE SEQUENCE</scope>
</reference>
<feature type="compositionally biased region" description="Basic and acidic residues" evidence="1">
    <location>
        <begin position="72"/>
        <end position="81"/>
    </location>
</feature>
<accession>A0A8S4BFV6</accession>
<evidence type="ECO:0000256" key="1">
    <source>
        <dbReference type="SAM" id="MobiDB-lite"/>
    </source>
</evidence>
<sequence length="167" mass="17632">MGQNIRARPAHAQWPPAAALRPCARSESDQCVRSYPPPCVNVPTSHSCLLSSIIDGAQQLTARFTTAGISTDAERMEERVGRGGPPPPLLSSPLFSSLHPPPIFFLSSHYLPLRNANTGNPSAPEGPEDNAIPESSPSPPDQGQIGPVLPGNSGEPTEGSGFNRAFF</sequence>
<protein>
    <submittedName>
        <fullName evidence="2">(Atlantic silverside) hypothetical protein</fullName>
    </submittedName>
</protein>
<dbReference type="AlphaFoldDB" id="A0A8S4BFV6"/>
<keyword evidence="3" id="KW-1185">Reference proteome</keyword>
<gene>
    <name evidence="2" type="ORF">MMEN_LOCUS17659</name>
</gene>
<dbReference type="EMBL" id="CAJRST010036666">
    <property type="protein sequence ID" value="CAG5992455.1"/>
    <property type="molecule type" value="Genomic_DNA"/>
</dbReference>
<feature type="region of interest" description="Disordered" evidence="1">
    <location>
        <begin position="116"/>
        <end position="167"/>
    </location>
</feature>